<keyword evidence="6 7" id="KW-0998">Cell outer membrane</keyword>
<evidence type="ECO:0000313" key="10">
    <source>
        <dbReference type="Proteomes" id="UP000428260"/>
    </source>
</evidence>
<dbReference type="InterPro" id="IPR012910">
    <property type="entry name" value="Plug_dom"/>
</dbReference>
<evidence type="ECO:0000256" key="7">
    <source>
        <dbReference type="PROSITE-ProRule" id="PRU01360"/>
    </source>
</evidence>
<dbReference type="InterPro" id="IPR008969">
    <property type="entry name" value="CarboxyPept-like_regulatory"/>
</dbReference>
<dbReference type="Pfam" id="PF07715">
    <property type="entry name" value="Plug"/>
    <property type="match status" value="1"/>
</dbReference>
<dbReference type="Pfam" id="PF07660">
    <property type="entry name" value="STN"/>
    <property type="match status" value="1"/>
</dbReference>
<organism evidence="9 10">
    <name type="scientific">Maribellus comscasis</name>
    <dbReference type="NCBI Taxonomy" id="2681766"/>
    <lineage>
        <taxon>Bacteria</taxon>
        <taxon>Pseudomonadati</taxon>
        <taxon>Bacteroidota</taxon>
        <taxon>Bacteroidia</taxon>
        <taxon>Marinilabiliales</taxon>
        <taxon>Prolixibacteraceae</taxon>
        <taxon>Maribellus</taxon>
    </lineage>
</organism>
<keyword evidence="5 7" id="KW-0472">Membrane</keyword>
<dbReference type="SUPFAM" id="SSF49464">
    <property type="entry name" value="Carboxypeptidase regulatory domain-like"/>
    <property type="match status" value="1"/>
</dbReference>
<protein>
    <submittedName>
        <fullName evidence="9">SusC/RagA family TonB-linked outer membrane protein</fullName>
    </submittedName>
</protein>
<dbReference type="EMBL" id="CP046401">
    <property type="protein sequence ID" value="QGY42562.1"/>
    <property type="molecule type" value="Genomic_DNA"/>
</dbReference>
<evidence type="ECO:0000256" key="5">
    <source>
        <dbReference type="ARBA" id="ARBA00023136"/>
    </source>
</evidence>
<comment type="subcellular location">
    <subcellularLocation>
        <location evidence="1 7">Cell outer membrane</location>
        <topology evidence="1 7">Multi-pass membrane protein</topology>
    </subcellularLocation>
</comment>
<keyword evidence="4 7" id="KW-0812">Transmembrane</keyword>
<keyword evidence="2 7" id="KW-0813">Transport</keyword>
<feature type="domain" description="Secretin/TonB short N-terminal" evidence="8">
    <location>
        <begin position="71"/>
        <end position="122"/>
    </location>
</feature>
<accession>A0A6I6JQR0</accession>
<evidence type="ECO:0000256" key="3">
    <source>
        <dbReference type="ARBA" id="ARBA00022452"/>
    </source>
</evidence>
<evidence type="ECO:0000256" key="4">
    <source>
        <dbReference type="ARBA" id="ARBA00022692"/>
    </source>
</evidence>
<dbReference type="InterPro" id="IPR023997">
    <property type="entry name" value="TonB-dep_OMP_SusC/RagA_CS"/>
</dbReference>
<evidence type="ECO:0000256" key="2">
    <source>
        <dbReference type="ARBA" id="ARBA00022448"/>
    </source>
</evidence>
<name>A0A6I6JQR0_9BACT</name>
<evidence type="ECO:0000256" key="6">
    <source>
        <dbReference type="ARBA" id="ARBA00023237"/>
    </source>
</evidence>
<dbReference type="RefSeq" id="WP_158862820.1">
    <property type="nucleotide sequence ID" value="NZ_CP046401.1"/>
</dbReference>
<dbReference type="Proteomes" id="UP000428260">
    <property type="component" value="Chromosome"/>
</dbReference>
<dbReference type="Gene3D" id="2.60.40.1120">
    <property type="entry name" value="Carboxypeptidase-like, regulatory domain"/>
    <property type="match status" value="1"/>
</dbReference>
<dbReference type="InterPro" id="IPR039426">
    <property type="entry name" value="TonB-dep_rcpt-like"/>
</dbReference>
<dbReference type="PROSITE" id="PS52016">
    <property type="entry name" value="TONB_DEPENDENT_REC_3"/>
    <property type="match status" value="1"/>
</dbReference>
<dbReference type="KEGG" id="mcos:GM418_02510"/>
<dbReference type="Pfam" id="PF13715">
    <property type="entry name" value="CarbopepD_reg_2"/>
    <property type="match status" value="1"/>
</dbReference>
<evidence type="ECO:0000259" key="8">
    <source>
        <dbReference type="SMART" id="SM00965"/>
    </source>
</evidence>
<evidence type="ECO:0000313" key="9">
    <source>
        <dbReference type="EMBL" id="QGY42562.1"/>
    </source>
</evidence>
<reference evidence="9 10" key="1">
    <citation type="submission" date="2019-11" db="EMBL/GenBank/DDBJ databases">
        <authorList>
            <person name="Zheng R.K."/>
            <person name="Sun C.M."/>
        </authorList>
    </citation>
    <scope>NUCLEOTIDE SEQUENCE [LARGE SCALE GENOMIC DNA]</scope>
    <source>
        <strain evidence="9 10">WC007</strain>
    </source>
</reference>
<dbReference type="Gene3D" id="2.40.170.20">
    <property type="entry name" value="TonB-dependent receptor, beta-barrel domain"/>
    <property type="match status" value="1"/>
</dbReference>
<dbReference type="SUPFAM" id="SSF56935">
    <property type="entry name" value="Porins"/>
    <property type="match status" value="1"/>
</dbReference>
<dbReference type="InterPro" id="IPR037066">
    <property type="entry name" value="Plug_dom_sf"/>
</dbReference>
<keyword evidence="10" id="KW-1185">Reference proteome</keyword>
<dbReference type="GO" id="GO:0009279">
    <property type="term" value="C:cell outer membrane"/>
    <property type="evidence" value="ECO:0007669"/>
    <property type="project" value="UniProtKB-SubCell"/>
</dbReference>
<proteinExistence type="inferred from homology"/>
<comment type="similarity">
    <text evidence="7">Belongs to the TonB-dependent receptor family.</text>
</comment>
<sequence length="1123" mass="123886">MKKNFCFYRNGKYSGLIKLFKVMRLTVFLLFVSVAGVFASKGYSQTKILNLDLRGATVKEVLSSIEKQSEFYFLYSENLIDVDRVVDVSIENKKIEQALNLIFEGTDVNYSIRDRIIVLTTPEVQTGALQILQQQKTIAGTVTDESGKPLPGVTVVIKGTAQGTVTNTNGEYTLPGISDNATLVFSFVGMVTQEIEVGKQNTIDVTMVVDAIGIDEVVAIGYGSVKKSDITGSISSIKAEDNYSGVQVSVDQMLKGKTAGVSVSTVSSEPGGGVTIRIRGANSITAGNEPLYVIDGFPISNDNGPSSLYGGWQTPRNPLNALNPGDIETIEILKDASATAIYGSRGANGVILITTKNGSGELKIDYSTYFGIQNVAKKLDVLNASEYMQFMNDIYSDRGETLPYTEAEISAAGEGTDWQDEIFRTATVMNHQLAFSGSSNKTKYYASFNYLDQDGVTISSGIKQYTARLNLNHSTDKLNFGININTSLVKDDFVKNGNGDNAASGTIITALEMDPSMAVFDDKGNYNIHPNMDIDNPVAIANTWLDEAETNRTFGNVFFEYNIMDGLKAKINAGSDRQSARRDQYITKNDSRMGQLANGRAYVNEQDLSNYLMELTLSYNTVIQEKHTINAVLGSTYQEFIGRRINARASDFPTDANLTNNLSAGSSSTYEIGSYKYKHQLLSYLGRINYSFSDKYLATASFRIDGSSRFGADNKYGYFPSGALAWRVSNEDFMKAQELISNLKLRASYGLTGNQEIGNYESLLLLSTSGQAVFNDNLYVGIAPTQLGNADLKWETTAQWDFGFDFGILNNRISGTFDYFRKNTFDLLLNLPIPRTSGFTTSLQNVGDTKNTGFDFSITSRNLTGDFKWSTTFIGSVAKNEVTNLGDLEEIQQGYIRFYSGVTIIREGLPLNSYYGYQVEGIFQSEEEIAESAQPNANPGDLRYKDVSEDGSISAADRTILGDPFPDFSFGFDNTFSYKGLELNIFFEGMVGNELLNMERVNAETPIETPRNRMAYVLDRWTENNKDSKNPSFTETSQTYGINSRTVEDASFLRLKSLRLSYSIPTRHIRSLSVFATAQNLFTITNYSGFDPDANAFGQSNIKLDYGTYPLSRIYTIGLNIGL</sequence>
<dbReference type="SMART" id="SM00965">
    <property type="entry name" value="STN"/>
    <property type="match status" value="1"/>
</dbReference>
<dbReference type="AlphaFoldDB" id="A0A6I6JQR0"/>
<dbReference type="Gene3D" id="2.170.130.10">
    <property type="entry name" value="TonB-dependent receptor, plug domain"/>
    <property type="match status" value="1"/>
</dbReference>
<evidence type="ECO:0000256" key="1">
    <source>
        <dbReference type="ARBA" id="ARBA00004571"/>
    </source>
</evidence>
<dbReference type="NCBIfam" id="TIGR04057">
    <property type="entry name" value="SusC_RagA_signa"/>
    <property type="match status" value="1"/>
</dbReference>
<dbReference type="InterPro" id="IPR011662">
    <property type="entry name" value="Secretin/TonB_short_N"/>
</dbReference>
<dbReference type="NCBIfam" id="TIGR04056">
    <property type="entry name" value="OMP_RagA_SusC"/>
    <property type="match status" value="1"/>
</dbReference>
<keyword evidence="3 7" id="KW-1134">Transmembrane beta strand</keyword>
<gene>
    <name evidence="9" type="ORF">GM418_02510</name>
</gene>
<dbReference type="InterPro" id="IPR023996">
    <property type="entry name" value="TonB-dep_OMP_SusC/RagA"/>
</dbReference>
<dbReference type="InterPro" id="IPR036942">
    <property type="entry name" value="Beta-barrel_TonB_sf"/>
</dbReference>